<name>A0A2X3Y2V4_STRSA</name>
<dbReference type="EMBL" id="LS483364">
    <property type="protein sequence ID" value="SQF70505.1"/>
    <property type="molecule type" value="Genomic_DNA"/>
</dbReference>
<dbReference type="AlphaFoldDB" id="A0A2X3Y2V4"/>
<sequence>MRKIFRFYFLVAIVALLVGCSFNRSNTRRNNSEAPKNTETSTYHNTDVTGPAASFDWNAKVGPVSYEKTYVETNSGKEITTTLDGVKQAADNLEKKKKEISDPKVQAALKLVDAVFVNQENFDLVLKATGTSNQEEFFNKIWNEVLIPILSERYSTFSNDTVFKYKGESYPIKVYAPMFFKVNTNALGKAGAYTLEDYKVDGDMVYLQFKAPSVDTYQYEVKASYHDNYK</sequence>
<evidence type="ECO:0000313" key="2">
    <source>
        <dbReference type="EMBL" id="SQF70505.1"/>
    </source>
</evidence>
<proteinExistence type="predicted"/>
<feature type="compositionally biased region" description="Polar residues" evidence="1">
    <location>
        <begin position="33"/>
        <end position="47"/>
    </location>
</feature>
<organism evidence="2 3">
    <name type="scientific">Streptococcus sanguinis</name>
    <dbReference type="NCBI Taxonomy" id="1305"/>
    <lineage>
        <taxon>Bacteria</taxon>
        <taxon>Bacillati</taxon>
        <taxon>Bacillota</taxon>
        <taxon>Bacilli</taxon>
        <taxon>Lactobacillales</taxon>
        <taxon>Streptococcaceae</taxon>
        <taxon>Streptococcus</taxon>
    </lineage>
</organism>
<evidence type="ECO:0000313" key="3">
    <source>
        <dbReference type="Proteomes" id="UP000248534"/>
    </source>
</evidence>
<accession>A0A2X3Y2V4</accession>
<protein>
    <recommendedName>
        <fullName evidence="4">Lipoprotein</fullName>
    </recommendedName>
</protein>
<feature type="region of interest" description="Disordered" evidence="1">
    <location>
        <begin position="27"/>
        <end position="47"/>
    </location>
</feature>
<evidence type="ECO:0000256" key="1">
    <source>
        <dbReference type="SAM" id="MobiDB-lite"/>
    </source>
</evidence>
<reference evidence="2 3" key="1">
    <citation type="submission" date="2018-06" db="EMBL/GenBank/DDBJ databases">
        <authorList>
            <consortium name="Pathogen Informatics"/>
            <person name="Doyle S."/>
        </authorList>
    </citation>
    <scope>NUCLEOTIDE SEQUENCE [LARGE SCALE GENOMIC DNA]</scope>
    <source>
        <strain evidence="2 3">NCTC11086</strain>
    </source>
</reference>
<gene>
    <name evidence="2" type="ORF">NCTC11086_00343</name>
</gene>
<dbReference type="PROSITE" id="PS51257">
    <property type="entry name" value="PROKAR_LIPOPROTEIN"/>
    <property type="match status" value="1"/>
</dbReference>
<dbReference type="Proteomes" id="UP000248534">
    <property type="component" value="Chromosome 1"/>
</dbReference>
<evidence type="ECO:0008006" key="4">
    <source>
        <dbReference type="Google" id="ProtNLM"/>
    </source>
</evidence>